<evidence type="ECO:0000313" key="3">
    <source>
        <dbReference type="EMBL" id="UUI67373.1"/>
    </source>
</evidence>
<dbReference type="EMBL" id="CP101990">
    <property type="protein sequence ID" value="UUI67373.1"/>
    <property type="molecule type" value="Genomic_DNA"/>
</dbReference>
<feature type="chain" id="PRO_5046447119" evidence="2">
    <location>
        <begin position="30"/>
        <end position="194"/>
    </location>
</feature>
<sequence length="194" mass="19780">MSSRTVRRLASVLVALPLVLFAGASPATADATVDAVVPQGDGTVVLVVAVEDGCGEAPTTGLTLQVPESSAVISATAPDGWDGVLDGRRVDFTGPGLPPRQVAEFLLTSRIGAAAGERVTLVAEQRCGDGMSGSRSTPDFTASAETVDPAMTVTVPQDVPAGADGRDVVVAVVGFTLLVAATAWWGARRRRRVG</sequence>
<dbReference type="Proteomes" id="UP001315860">
    <property type="component" value="Chromosome"/>
</dbReference>
<keyword evidence="1" id="KW-1133">Transmembrane helix</keyword>
<keyword evidence="1" id="KW-0812">Transmembrane</keyword>
<name>A0ABY5KG76_9ACTN</name>
<dbReference type="InterPro" id="IPR038507">
    <property type="entry name" value="YcnI-like_sf"/>
</dbReference>
<evidence type="ECO:0000313" key="4">
    <source>
        <dbReference type="Proteomes" id="UP001315860"/>
    </source>
</evidence>
<protein>
    <submittedName>
        <fullName evidence="3">Uncharacterized protein</fullName>
    </submittedName>
</protein>
<dbReference type="RefSeq" id="WP_249378319.1">
    <property type="nucleotide sequence ID" value="NZ_CP101990.1"/>
</dbReference>
<evidence type="ECO:0000256" key="1">
    <source>
        <dbReference type="SAM" id="Phobius"/>
    </source>
</evidence>
<feature type="signal peptide" evidence="2">
    <location>
        <begin position="1"/>
        <end position="29"/>
    </location>
</feature>
<evidence type="ECO:0000256" key="2">
    <source>
        <dbReference type="SAM" id="SignalP"/>
    </source>
</evidence>
<accession>A0ABY5KG76</accession>
<keyword evidence="1" id="KW-0472">Membrane</keyword>
<organism evidence="3 4">
    <name type="scientific">Aeromicrobium duanguangcaii</name>
    <dbReference type="NCBI Taxonomy" id="2968086"/>
    <lineage>
        <taxon>Bacteria</taxon>
        <taxon>Bacillati</taxon>
        <taxon>Actinomycetota</taxon>
        <taxon>Actinomycetes</taxon>
        <taxon>Propionibacteriales</taxon>
        <taxon>Nocardioidaceae</taxon>
        <taxon>Aeromicrobium</taxon>
    </lineage>
</organism>
<feature type="transmembrane region" description="Helical" evidence="1">
    <location>
        <begin position="168"/>
        <end position="187"/>
    </location>
</feature>
<reference evidence="3 4" key="1">
    <citation type="submission" date="2022-07" db="EMBL/GenBank/DDBJ databases">
        <title>Novel species in genus Aeromicrobium.</title>
        <authorList>
            <person name="Ye L."/>
        </authorList>
    </citation>
    <scope>NUCLEOTIDE SEQUENCE [LARGE SCALE GENOMIC DNA]</scope>
    <source>
        <strain evidence="4">zg-Y50</strain>
    </source>
</reference>
<keyword evidence="4" id="KW-1185">Reference proteome</keyword>
<keyword evidence="2" id="KW-0732">Signal</keyword>
<gene>
    <name evidence="3" type="ORF">NP095_09125</name>
</gene>
<proteinExistence type="predicted"/>
<dbReference type="Gene3D" id="2.60.40.2230">
    <property type="entry name" value="Uncharacterised protein YcnI-like PF07987, DUF1775"/>
    <property type="match status" value="1"/>
</dbReference>